<dbReference type="AlphaFoldDB" id="A0A9D4FCX5"/>
<keyword evidence="2" id="KW-1185">Reference proteome</keyword>
<reference evidence="1" key="1">
    <citation type="journal article" date="2019" name="bioRxiv">
        <title>The Genome of the Zebra Mussel, Dreissena polymorpha: A Resource for Invasive Species Research.</title>
        <authorList>
            <person name="McCartney M.A."/>
            <person name="Auch B."/>
            <person name="Kono T."/>
            <person name="Mallez S."/>
            <person name="Zhang Y."/>
            <person name="Obille A."/>
            <person name="Becker A."/>
            <person name="Abrahante J.E."/>
            <person name="Garbe J."/>
            <person name="Badalamenti J.P."/>
            <person name="Herman A."/>
            <person name="Mangelson H."/>
            <person name="Liachko I."/>
            <person name="Sullivan S."/>
            <person name="Sone E.D."/>
            <person name="Koren S."/>
            <person name="Silverstein K.A.T."/>
            <person name="Beckman K.B."/>
            <person name="Gohl D.M."/>
        </authorList>
    </citation>
    <scope>NUCLEOTIDE SEQUENCE</scope>
    <source>
        <strain evidence="1">Duluth1</strain>
        <tissue evidence="1">Whole animal</tissue>
    </source>
</reference>
<organism evidence="1 2">
    <name type="scientific">Dreissena polymorpha</name>
    <name type="common">Zebra mussel</name>
    <name type="synonym">Mytilus polymorpha</name>
    <dbReference type="NCBI Taxonomy" id="45954"/>
    <lineage>
        <taxon>Eukaryota</taxon>
        <taxon>Metazoa</taxon>
        <taxon>Spiralia</taxon>
        <taxon>Lophotrochozoa</taxon>
        <taxon>Mollusca</taxon>
        <taxon>Bivalvia</taxon>
        <taxon>Autobranchia</taxon>
        <taxon>Heteroconchia</taxon>
        <taxon>Euheterodonta</taxon>
        <taxon>Imparidentia</taxon>
        <taxon>Neoheterodontei</taxon>
        <taxon>Myida</taxon>
        <taxon>Dreissenoidea</taxon>
        <taxon>Dreissenidae</taxon>
        <taxon>Dreissena</taxon>
    </lineage>
</organism>
<name>A0A9D4FCX5_DREPO</name>
<gene>
    <name evidence="1" type="ORF">DPMN_148663</name>
</gene>
<dbReference type="Proteomes" id="UP000828390">
    <property type="component" value="Unassembled WGS sequence"/>
</dbReference>
<comment type="caution">
    <text evidence="1">The sequence shown here is derived from an EMBL/GenBank/DDBJ whole genome shotgun (WGS) entry which is preliminary data.</text>
</comment>
<proteinExistence type="predicted"/>
<accession>A0A9D4FCX5</accession>
<sequence>MNVSTNNTTNTSADTTMNGEKLKEVTSFAYLGTTLSKDCTSSAEVLLKSK</sequence>
<reference evidence="1" key="2">
    <citation type="submission" date="2020-11" db="EMBL/GenBank/DDBJ databases">
        <authorList>
            <person name="McCartney M.A."/>
            <person name="Auch B."/>
            <person name="Kono T."/>
            <person name="Mallez S."/>
            <person name="Becker A."/>
            <person name="Gohl D.M."/>
            <person name="Silverstein K.A.T."/>
            <person name="Koren S."/>
            <person name="Bechman K.B."/>
            <person name="Herman A."/>
            <person name="Abrahante J.E."/>
            <person name="Garbe J."/>
        </authorList>
    </citation>
    <scope>NUCLEOTIDE SEQUENCE</scope>
    <source>
        <strain evidence="1">Duluth1</strain>
        <tissue evidence="1">Whole animal</tissue>
    </source>
</reference>
<evidence type="ECO:0000313" key="1">
    <source>
        <dbReference type="EMBL" id="KAH3795118.1"/>
    </source>
</evidence>
<dbReference type="EMBL" id="JAIWYP010000007">
    <property type="protein sequence ID" value="KAH3795118.1"/>
    <property type="molecule type" value="Genomic_DNA"/>
</dbReference>
<protein>
    <submittedName>
        <fullName evidence="1">Uncharacterized protein</fullName>
    </submittedName>
</protein>
<evidence type="ECO:0000313" key="2">
    <source>
        <dbReference type="Proteomes" id="UP000828390"/>
    </source>
</evidence>